<dbReference type="EMBL" id="MHSW01000034">
    <property type="protein sequence ID" value="OHA50564.1"/>
    <property type="molecule type" value="Genomic_DNA"/>
</dbReference>
<proteinExistence type="predicted"/>
<dbReference type="Proteomes" id="UP000176951">
    <property type="component" value="Unassembled WGS sequence"/>
</dbReference>
<name>A0A1G2PQG7_9BACT</name>
<organism evidence="1 2">
    <name type="scientific">Candidatus Terrybacteria bacterium RIFCSPLOWO2_01_FULL_40_23</name>
    <dbReference type="NCBI Taxonomy" id="1802366"/>
    <lineage>
        <taxon>Bacteria</taxon>
        <taxon>Candidatus Terryibacteriota</taxon>
    </lineage>
</organism>
<evidence type="ECO:0000313" key="1">
    <source>
        <dbReference type="EMBL" id="OHA50564.1"/>
    </source>
</evidence>
<protein>
    <submittedName>
        <fullName evidence="1">Uncharacterized protein</fullName>
    </submittedName>
</protein>
<evidence type="ECO:0000313" key="2">
    <source>
        <dbReference type="Proteomes" id="UP000176951"/>
    </source>
</evidence>
<sequence>MHVVVYPRAKLADNHGMTPGIDKLAKILRTKEEILDKLVIQMSRITPNSSNVLENVLMDLERRADKALLSLNLSRDSKAEDVYMALLKRVEENDLALNKYLKKPDPATREGCETLANFVKEVVGETKGFFMKQEKAEEFLKKNPPKNLLRALGYNDIDQLLAKEDFAAVFSSVRFAEEPQWLNEVFFKPYENLTPDDFEERPMRVIVLPERWRAIGAHFMGKKLHNISHLKELGVIFVIPIGDEGISLPEIGEINPHKKQEDVASGITMQVFTLLLHYFFEIGFYSRLFTRYSKEEKFAEKLVSALRGDVPSFMPAESSDTATWMVIQRYLAKDTPSDPRLFMPHVNPEAIHWSKAEQKLVEVAQAHPEFGLDLWPGLDFVGGFFNISGEGEFRASGIEGTALLSFDLIDNLISYNRFANILTKYLYHQQEALWNKIFIEYTDASKLEELVAEHLADGFIKL</sequence>
<dbReference type="AlphaFoldDB" id="A0A1G2PQG7"/>
<comment type="caution">
    <text evidence="1">The sequence shown here is derived from an EMBL/GenBank/DDBJ whole genome shotgun (WGS) entry which is preliminary data.</text>
</comment>
<reference evidence="1 2" key="1">
    <citation type="journal article" date="2016" name="Nat. Commun.">
        <title>Thousands of microbial genomes shed light on interconnected biogeochemical processes in an aquifer system.</title>
        <authorList>
            <person name="Anantharaman K."/>
            <person name="Brown C.T."/>
            <person name="Hug L.A."/>
            <person name="Sharon I."/>
            <person name="Castelle C.J."/>
            <person name="Probst A.J."/>
            <person name="Thomas B.C."/>
            <person name="Singh A."/>
            <person name="Wilkins M.J."/>
            <person name="Karaoz U."/>
            <person name="Brodie E.L."/>
            <person name="Williams K.H."/>
            <person name="Hubbard S.S."/>
            <person name="Banfield J.F."/>
        </authorList>
    </citation>
    <scope>NUCLEOTIDE SEQUENCE [LARGE SCALE GENOMIC DNA]</scope>
</reference>
<accession>A0A1G2PQG7</accession>
<gene>
    <name evidence="1" type="ORF">A3A97_03275</name>
</gene>